<dbReference type="CDD" id="cd02440">
    <property type="entry name" value="AdoMet_MTases"/>
    <property type="match status" value="1"/>
</dbReference>
<dbReference type="KEGG" id="cjj:CJJ81176_0326"/>
<evidence type="ECO:0000256" key="2">
    <source>
        <dbReference type="ARBA" id="ARBA00022679"/>
    </source>
</evidence>
<dbReference type="HOGENOM" id="CLU_046586_1_0_7"/>
<dbReference type="RefSeq" id="WP_002854349.1">
    <property type="nucleotide sequence ID" value="NC_008787.1"/>
</dbReference>
<dbReference type="GO" id="GO:0032259">
    <property type="term" value="P:methylation"/>
    <property type="evidence" value="ECO:0007669"/>
    <property type="project" value="UniProtKB-KW"/>
</dbReference>
<dbReference type="Proteomes" id="UP000000646">
    <property type="component" value="Chromosome"/>
</dbReference>
<sequence>MNFLKAKDYQKHAKVQDLMGLKLCEILKNLEISHFKKVFEFGCGRGEFSDKLSKIITFDEYLKNDILDYPDNLNVEIFDMNTLATQILSKQKFDLITSNASLQWLDLKQVLPTLANMLNEKGILLLSTFGKMNLKEIKQSTGLGLKYFSTKELEQIFKPYFSDIKITEEIVNLEFQNALEVFKHLKLSGVNSLGFYRLNKQFLKEFEEKFQNKLTYHPIFILCKKDTK</sequence>
<dbReference type="PANTHER" id="PTHR43861:SF1">
    <property type="entry name" value="TRANS-ACONITATE 2-METHYLTRANSFERASE"/>
    <property type="match status" value="1"/>
</dbReference>
<dbReference type="EMBL" id="CP000538">
    <property type="protein sequence ID" value="EAQ73337.1"/>
    <property type="molecule type" value="Genomic_DNA"/>
</dbReference>
<dbReference type="InterPro" id="IPR029063">
    <property type="entry name" value="SAM-dependent_MTases_sf"/>
</dbReference>
<dbReference type="NCBIfam" id="TIGR02072">
    <property type="entry name" value="BioC"/>
    <property type="match status" value="1"/>
</dbReference>
<keyword evidence="2" id="KW-0808">Transferase</keyword>
<evidence type="ECO:0000313" key="5">
    <source>
        <dbReference type="EMBL" id="EAQ73337.1"/>
    </source>
</evidence>
<organism evidence="5 6">
    <name type="scientific">Campylobacter jejuni subsp. jejuni serotype O:23/36 (strain 81-176)</name>
    <dbReference type="NCBI Taxonomy" id="354242"/>
    <lineage>
        <taxon>Bacteria</taxon>
        <taxon>Pseudomonadati</taxon>
        <taxon>Campylobacterota</taxon>
        <taxon>Epsilonproteobacteria</taxon>
        <taxon>Campylobacterales</taxon>
        <taxon>Campylobacteraceae</taxon>
        <taxon>Campylobacter</taxon>
    </lineage>
</organism>
<evidence type="ECO:0000256" key="3">
    <source>
        <dbReference type="ARBA" id="ARBA00022691"/>
    </source>
</evidence>
<dbReference type="Gene3D" id="3.40.50.150">
    <property type="entry name" value="Vaccinia Virus protein VP39"/>
    <property type="match status" value="1"/>
</dbReference>
<keyword evidence="3" id="KW-0949">S-adenosyl-L-methionine</keyword>
<dbReference type="InterPro" id="IPR011814">
    <property type="entry name" value="BioC"/>
</dbReference>
<keyword evidence="1" id="KW-0489">Methyltransferase</keyword>
<proteinExistence type="predicted"/>
<dbReference type="GO" id="GO:0009102">
    <property type="term" value="P:biotin biosynthetic process"/>
    <property type="evidence" value="ECO:0007669"/>
    <property type="project" value="UniProtKB-KW"/>
</dbReference>
<name>A0A0H3PBZ4_CAMJJ</name>
<keyword evidence="4" id="KW-0093">Biotin biosynthesis</keyword>
<dbReference type="eggNOG" id="COG0500">
    <property type="taxonomic scope" value="Bacteria"/>
</dbReference>
<accession>A0A0H3PBZ4</accession>
<dbReference type="GO" id="GO:0010340">
    <property type="term" value="F:carboxyl-O-methyltransferase activity"/>
    <property type="evidence" value="ECO:0007669"/>
    <property type="project" value="InterPro"/>
</dbReference>
<gene>
    <name evidence="5" type="ordered locus">CJJ81176_0326</name>
</gene>
<dbReference type="AlphaFoldDB" id="A0A0H3PBZ4"/>
<protein>
    <submittedName>
        <fullName evidence="5">Biotin biosynthesis protein BioC</fullName>
    </submittedName>
</protein>
<reference evidence="6" key="1">
    <citation type="submission" date="2006-12" db="EMBL/GenBank/DDBJ databases">
        <authorList>
            <person name="Fouts D.E."/>
            <person name="Nelson K.E."/>
            <person name="Sebastian Y."/>
        </authorList>
    </citation>
    <scope>NUCLEOTIDE SEQUENCE [LARGE SCALE GENOMIC DNA]</scope>
    <source>
        <strain evidence="6">81-176</strain>
    </source>
</reference>
<dbReference type="PANTHER" id="PTHR43861">
    <property type="entry name" value="TRANS-ACONITATE 2-METHYLTRANSFERASE-RELATED"/>
    <property type="match status" value="1"/>
</dbReference>
<evidence type="ECO:0000313" key="6">
    <source>
        <dbReference type="Proteomes" id="UP000000646"/>
    </source>
</evidence>
<dbReference type="Pfam" id="PF13489">
    <property type="entry name" value="Methyltransf_23"/>
    <property type="match status" value="1"/>
</dbReference>
<evidence type="ECO:0000256" key="1">
    <source>
        <dbReference type="ARBA" id="ARBA00022603"/>
    </source>
</evidence>
<dbReference type="SUPFAM" id="SSF53335">
    <property type="entry name" value="S-adenosyl-L-methionine-dependent methyltransferases"/>
    <property type="match status" value="1"/>
</dbReference>
<evidence type="ECO:0000256" key="4">
    <source>
        <dbReference type="ARBA" id="ARBA00022756"/>
    </source>
</evidence>